<evidence type="ECO:0000313" key="2">
    <source>
        <dbReference type="Proteomes" id="UP001523219"/>
    </source>
</evidence>
<name>A0ABT0ZB40_9ACTN</name>
<dbReference type="Proteomes" id="UP001523219">
    <property type="component" value="Unassembled WGS sequence"/>
</dbReference>
<gene>
    <name evidence="1" type="ORF">NGF19_09350</name>
</gene>
<keyword evidence="2" id="KW-1185">Reference proteome</keyword>
<protein>
    <submittedName>
        <fullName evidence="1">Uncharacterized protein</fullName>
    </submittedName>
</protein>
<organism evidence="1 2">
    <name type="scientific">Streptomyces macrolidinus</name>
    <dbReference type="NCBI Taxonomy" id="2952607"/>
    <lineage>
        <taxon>Bacteria</taxon>
        <taxon>Bacillati</taxon>
        <taxon>Actinomycetota</taxon>
        <taxon>Actinomycetes</taxon>
        <taxon>Kitasatosporales</taxon>
        <taxon>Streptomycetaceae</taxon>
        <taxon>Streptomyces</taxon>
    </lineage>
</organism>
<sequence>MTDSTWLNCRSHQLAPGNEVFRSERSFHLLAYSNSHGRLLIRSVGLPDTPDEPETTIDLLFKPAIVVKIRDAYRGLAIRCATEAESARVKAEYTSVFFGKEDHVFVLESQGESDYVVAMAVGWAEGILDRTRPSFFTDFHPDSAIWPHRPLDGPDHGLDLALPQELTDALTDEENATKRRKRHGYVYVVMMRVIHPTGPEVKGVGAFLTRAEAEEAQAVITAKSVECWVEELPIAV</sequence>
<proteinExistence type="predicted"/>
<dbReference type="RefSeq" id="WP_252423981.1">
    <property type="nucleotide sequence ID" value="NZ_JAMWMR010000006.1"/>
</dbReference>
<reference evidence="1 2" key="1">
    <citation type="submission" date="2022-05" db="EMBL/GenBank/DDBJ databases">
        <title>Streptomyces sp. nov. RY43-2 isolated from soil of a peat swamp forest.</title>
        <authorList>
            <person name="Kanchanasin P."/>
            <person name="Tanasupawat S."/>
            <person name="Phongsopitanun W."/>
        </authorList>
    </citation>
    <scope>NUCLEOTIDE SEQUENCE [LARGE SCALE GENOMIC DNA]</scope>
    <source>
        <strain evidence="1 2">RY43-2</strain>
    </source>
</reference>
<evidence type="ECO:0000313" key="1">
    <source>
        <dbReference type="EMBL" id="MCN9240997.1"/>
    </source>
</evidence>
<comment type="caution">
    <text evidence="1">The sequence shown here is derived from an EMBL/GenBank/DDBJ whole genome shotgun (WGS) entry which is preliminary data.</text>
</comment>
<dbReference type="EMBL" id="JAMWMR010000006">
    <property type="protein sequence ID" value="MCN9240997.1"/>
    <property type="molecule type" value="Genomic_DNA"/>
</dbReference>
<accession>A0ABT0ZB40</accession>